<feature type="compositionally biased region" description="Basic and acidic residues" evidence="6">
    <location>
        <begin position="1010"/>
        <end position="1022"/>
    </location>
</feature>
<feature type="region of interest" description="Disordered" evidence="6">
    <location>
        <begin position="1000"/>
        <end position="1025"/>
    </location>
</feature>
<feature type="region of interest" description="Disordered" evidence="6">
    <location>
        <begin position="445"/>
        <end position="472"/>
    </location>
</feature>
<dbReference type="Pfam" id="PF05066">
    <property type="entry name" value="HARE-HTH"/>
    <property type="match status" value="1"/>
</dbReference>
<evidence type="ECO:0000256" key="5">
    <source>
        <dbReference type="SAM" id="Coils"/>
    </source>
</evidence>
<dbReference type="Pfam" id="PF10537">
    <property type="entry name" value="WAC_Acf1_DNA_bd"/>
    <property type="match status" value="1"/>
</dbReference>
<gene>
    <name evidence="9" type="ORF">OSTQU699_LOCUS4789</name>
</gene>
<sequence>MPLLKRKPYAPGVGLPPDLKHGEQVFVLRLTGEAFRAYGDYLAKMRLYQGRVWSCRYTGRTGLTYEEALREEAKATALLAKFPAECEEVAIRMVHHCSARLDELVNRVYEAFRPRAEGGKENEGADRVRHPLPRSVIRRWVQEVAVQERVEGRRSVWVAKGEWAAKYGLCREIPEALRRELVAGARPAGARAPGPESQQDSAIRRPESSQGDPNTHISRQSGREGGNGRSGLRPNSSTTQLAMPLRGATQGPASQGSRGNFRTGSMKYAAFQVLKYAGAEGATADEIIKQATEKNLRSEWGAGSRRTLLASLNQDKVFARTGMGRYALSALTGGLDLRVRRKSYLQQGENGENVGPTGCQEASQGAPEGRVLEDGRFQVSEPGVSGLAGTCSSSGTGAPVAPDPIAMAEQVEARQAAVLKRAKAQLEHLKGKLKDLQRRMKEKEMEIKHHPGTPTKSQTPAQSERLKKDRVKSKTVLRKAVKLDEKAIKAVLEQIEEAKKQVGVETKAAAEAARNTRREKNKAEREAERARRKQEAQDAKRYPIDDLLLLEELQDKAKQWGQPAVPQDVHRPTAFSDVNSETTSRMLYVSDFLSEFGPRLHLRPVHFTELEAVLNGGMVGIDRFGTTKNGMDGGISLSTVYEKLLQHILDDLTEEGLGDRHERRLCYVNGPGTWPEVLRRFTLRSADKPDSAVPETTAAAAACLGSLDVNELETLQHLELLEFLCDEVLNTEKIRDTMQQRMDEIEDVSRAMRVTMGEEKRKLRELLDAEKEERKRKREQEAAAKRAAEEQTATKVSAGVSDEGGAPESKKAKTADPDSDSEEPCFDLPEDVREFKGDPTDRKALIAFRQQQQAEKRRLEKKRQRWEVEQHQMKKAREATMRSVLAEQQRKARQKADAEGAVTKTQEAYERVLDKYVIRRVPLGLDRHHRKYWWSLGGRKPVLYVEDTLGRWGSYSTMEELEKLLASLDTRGIREVELHKTLEKTLPRMAKAIKRAMCEQNRAVSNAERPPSREQPKREARKGMQSNGIAVTAEMHVSTPAQVEAAAINVSIQALKEIADLACSCKVKGPAGRWKAWREGVDALMTAGAHQLEAKRELRVHALQLEEALISGTEEEGRYYDMEEGEEGDEEGDEEKDSENCDRHSASSNDSAQQTGAGGIDGSAVASDSGSDLEGDCRGSSMRRATEVEEYLESDEEDGAPAWCVWRGARERRSWRLDTSSAATISHVAYCILALSETAVPALEKFKLRKKL</sequence>
<proteinExistence type="predicted"/>
<keyword evidence="3 4" id="KW-0539">Nucleus</keyword>
<evidence type="ECO:0000259" key="8">
    <source>
        <dbReference type="PROSITE" id="PS51913"/>
    </source>
</evidence>
<feature type="coiled-coil region" evidence="5">
    <location>
        <begin position="849"/>
        <end position="876"/>
    </location>
</feature>
<evidence type="ECO:0000256" key="6">
    <source>
        <dbReference type="SAM" id="MobiDB-lite"/>
    </source>
</evidence>
<feature type="compositionally biased region" description="Acidic residues" evidence="6">
    <location>
        <begin position="817"/>
        <end position="829"/>
    </location>
</feature>
<dbReference type="InterPro" id="IPR053271">
    <property type="entry name" value="DDT_domain"/>
</dbReference>
<evidence type="ECO:0000256" key="3">
    <source>
        <dbReference type="ARBA" id="ARBA00023242"/>
    </source>
</evidence>
<evidence type="ECO:0000256" key="1">
    <source>
        <dbReference type="ARBA" id="ARBA00004123"/>
    </source>
</evidence>
<feature type="region of interest" description="Disordered" evidence="6">
    <location>
        <begin position="185"/>
        <end position="239"/>
    </location>
</feature>
<dbReference type="PROSITE" id="PS51136">
    <property type="entry name" value="WAC"/>
    <property type="match status" value="1"/>
</dbReference>
<dbReference type="PROSITE" id="PS51913">
    <property type="entry name" value="HTH_HARE"/>
    <property type="match status" value="1"/>
</dbReference>
<feature type="compositionally biased region" description="Basic and acidic residues" evidence="6">
    <location>
        <begin position="514"/>
        <end position="538"/>
    </location>
</feature>
<accession>A0A8S1J7E2</accession>
<dbReference type="PANTHER" id="PTHR15546">
    <property type="entry name" value="BROMODOMAIN ADJACENT TO ZINC FINGER DOMAIN, 2A"/>
    <property type="match status" value="1"/>
</dbReference>
<feature type="compositionally biased region" description="Polar residues" evidence="6">
    <location>
        <begin position="208"/>
        <end position="220"/>
    </location>
</feature>
<name>A0A8S1J7E2_9CHLO</name>
<evidence type="ECO:0000313" key="10">
    <source>
        <dbReference type="Proteomes" id="UP000708148"/>
    </source>
</evidence>
<keyword evidence="5" id="KW-0175">Coiled coil</keyword>
<dbReference type="EMBL" id="CAJHUC010001017">
    <property type="protein sequence ID" value="CAD7699430.1"/>
    <property type="molecule type" value="Genomic_DNA"/>
</dbReference>
<evidence type="ECO:0000313" key="9">
    <source>
        <dbReference type="EMBL" id="CAD7699430.1"/>
    </source>
</evidence>
<dbReference type="Proteomes" id="UP000708148">
    <property type="component" value="Unassembled WGS sequence"/>
</dbReference>
<dbReference type="InterPro" id="IPR007759">
    <property type="entry name" value="Asxl_HARE-HTH"/>
</dbReference>
<feature type="compositionally biased region" description="Acidic residues" evidence="6">
    <location>
        <begin position="1122"/>
        <end position="1137"/>
    </location>
</feature>
<reference evidence="9" key="1">
    <citation type="submission" date="2020-12" db="EMBL/GenBank/DDBJ databases">
        <authorList>
            <person name="Iha C."/>
        </authorList>
    </citation>
    <scope>NUCLEOTIDE SEQUENCE</scope>
</reference>
<feature type="region of interest" description="Disordered" evidence="6">
    <location>
        <begin position="1114"/>
        <end position="1182"/>
    </location>
</feature>
<feature type="domain" description="HTH HARE-type" evidence="8">
    <location>
        <begin position="264"/>
        <end position="331"/>
    </location>
</feature>
<evidence type="ECO:0000259" key="7">
    <source>
        <dbReference type="PROSITE" id="PS51136"/>
    </source>
</evidence>
<keyword evidence="10" id="KW-1185">Reference proteome</keyword>
<keyword evidence="2" id="KW-0804">Transcription</keyword>
<feature type="compositionally biased region" description="Low complexity" evidence="6">
    <location>
        <begin position="185"/>
        <end position="195"/>
    </location>
</feature>
<evidence type="ECO:0000256" key="2">
    <source>
        <dbReference type="ARBA" id="ARBA00023163"/>
    </source>
</evidence>
<feature type="compositionally biased region" description="Low complexity" evidence="6">
    <location>
        <begin position="1162"/>
        <end position="1172"/>
    </location>
</feature>
<dbReference type="GO" id="GO:0006355">
    <property type="term" value="P:regulation of DNA-templated transcription"/>
    <property type="evidence" value="ECO:0007669"/>
    <property type="project" value="InterPro"/>
</dbReference>
<dbReference type="InterPro" id="IPR013136">
    <property type="entry name" value="WSTF_Acf1_Cbp146"/>
</dbReference>
<organism evidence="9 10">
    <name type="scientific">Ostreobium quekettii</name>
    <dbReference type="NCBI Taxonomy" id="121088"/>
    <lineage>
        <taxon>Eukaryota</taxon>
        <taxon>Viridiplantae</taxon>
        <taxon>Chlorophyta</taxon>
        <taxon>core chlorophytes</taxon>
        <taxon>Ulvophyceae</taxon>
        <taxon>TCBD clade</taxon>
        <taxon>Bryopsidales</taxon>
        <taxon>Ostreobineae</taxon>
        <taxon>Ostreobiaceae</taxon>
        <taxon>Ostreobium</taxon>
    </lineage>
</organism>
<dbReference type="GO" id="GO:0005634">
    <property type="term" value="C:nucleus"/>
    <property type="evidence" value="ECO:0007669"/>
    <property type="project" value="UniProtKB-SubCell"/>
</dbReference>
<comment type="caution">
    <text evidence="9">The sequence shown here is derived from an EMBL/GenBank/DDBJ whole genome shotgun (WGS) entry which is preliminary data.</text>
</comment>
<feature type="region of interest" description="Disordered" evidence="6">
    <location>
        <begin position="765"/>
        <end position="836"/>
    </location>
</feature>
<feature type="compositionally biased region" description="Polar residues" evidence="6">
    <location>
        <begin position="1146"/>
        <end position="1155"/>
    </location>
</feature>
<dbReference type="AlphaFoldDB" id="A0A8S1J7E2"/>
<dbReference type="InterPro" id="IPR028941">
    <property type="entry name" value="WHIM2_dom"/>
</dbReference>
<dbReference type="Pfam" id="PF15613">
    <property type="entry name" value="WSD"/>
    <property type="match status" value="1"/>
</dbReference>
<feature type="region of interest" description="Disordered" evidence="6">
    <location>
        <begin position="510"/>
        <end position="538"/>
    </location>
</feature>
<comment type="subcellular location">
    <subcellularLocation>
        <location evidence="1 4">Nucleus</location>
    </subcellularLocation>
</comment>
<protein>
    <submittedName>
        <fullName evidence="9">Uncharacterized protein</fullName>
    </submittedName>
</protein>
<dbReference type="PANTHER" id="PTHR15546:SF2">
    <property type="entry name" value="DDT DOMAIN-CONTAINING PROTEIN DDB_G0282237"/>
    <property type="match status" value="1"/>
</dbReference>
<feature type="compositionally biased region" description="Basic and acidic residues" evidence="6">
    <location>
        <begin position="765"/>
        <end position="789"/>
    </location>
</feature>
<dbReference type="OrthoDB" id="550647at2759"/>
<evidence type="ECO:0000256" key="4">
    <source>
        <dbReference type="PROSITE-ProRule" id="PRU00475"/>
    </source>
</evidence>
<feature type="domain" description="WAC" evidence="7">
    <location>
        <begin position="23"/>
        <end position="130"/>
    </location>
</feature>